<dbReference type="Pfam" id="PF11951">
    <property type="entry name" value="Fungal_trans_2"/>
    <property type="match status" value="1"/>
</dbReference>
<feature type="compositionally biased region" description="Low complexity" evidence="3">
    <location>
        <begin position="356"/>
        <end position="389"/>
    </location>
</feature>
<dbReference type="InterPro" id="IPR001138">
    <property type="entry name" value="Zn2Cys6_DnaBD"/>
</dbReference>
<name>A0AB34FW71_9HYPO</name>
<dbReference type="GO" id="GO:0008270">
    <property type="term" value="F:zinc ion binding"/>
    <property type="evidence" value="ECO:0007669"/>
    <property type="project" value="InterPro"/>
</dbReference>
<dbReference type="SMART" id="SM00066">
    <property type="entry name" value="GAL4"/>
    <property type="match status" value="1"/>
</dbReference>
<dbReference type="InterPro" id="IPR036864">
    <property type="entry name" value="Zn2-C6_fun-type_DNA-bd_sf"/>
</dbReference>
<dbReference type="PANTHER" id="PTHR37534">
    <property type="entry name" value="TRANSCRIPTIONAL ACTIVATOR PROTEIN UGA3"/>
    <property type="match status" value="1"/>
</dbReference>
<reference evidence="5" key="1">
    <citation type="submission" date="2023-01" db="EMBL/GenBank/DDBJ databases">
        <title>The growth and conidiation of Purpureocillium lavendulum are regulated by nitrogen source and histone H3K14 acetylation.</title>
        <authorList>
            <person name="Tang P."/>
            <person name="Han J."/>
            <person name="Zhang C."/>
            <person name="Tang P."/>
            <person name="Qi F."/>
            <person name="Zhang K."/>
            <person name="Liang L."/>
        </authorList>
    </citation>
    <scope>NUCLEOTIDE SEQUENCE</scope>
    <source>
        <strain evidence="5">YMF1.00683</strain>
    </source>
</reference>
<comment type="caution">
    <text evidence="5">The sequence shown here is derived from an EMBL/GenBank/DDBJ whole genome shotgun (WGS) entry which is preliminary data.</text>
</comment>
<dbReference type="Gene3D" id="4.10.240.10">
    <property type="entry name" value="Zn(2)-C6 fungal-type DNA-binding domain"/>
    <property type="match status" value="1"/>
</dbReference>
<dbReference type="PANTHER" id="PTHR37534:SF15">
    <property type="entry name" value="ZN(II)2CYS6 TRANSCRIPTION FACTOR (EUROFUNG)"/>
    <property type="match status" value="1"/>
</dbReference>
<feature type="domain" description="Zn(2)-C6 fungal-type" evidence="4">
    <location>
        <begin position="264"/>
        <end position="292"/>
    </location>
</feature>
<comment type="subcellular location">
    <subcellularLocation>
        <location evidence="1">Nucleus</location>
    </subcellularLocation>
</comment>
<dbReference type="PROSITE" id="PS50048">
    <property type="entry name" value="ZN2_CY6_FUNGAL_2"/>
    <property type="match status" value="1"/>
</dbReference>
<dbReference type="Pfam" id="PF00172">
    <property type="entry name" value="Zn_clus"/>
    <property type="match status" value="1"/>
</dbReference>
<dbReference type="GO" id="GO:0000981">
    <property type="term" value="F:DNA-binding transcription factor activity, RNA polymerase II-specific"/>
    <property type="evidence" value="ECO:0007669"/>
    <property type="project" value="InterPro"/>
</dbReference>
<dbReference type="GO" id="GO:0005634">
    <property type="term" value="C:nucleus"/>
    <property type="evidence" value="ECO:0007669"/>
    <property type="project" value="UniProtKB-SubCell"/>
</dbReference>
<dbReference type="Proteomes" id="UP001163105">
    <property type="component" value="Unassembled WGS sequence"/>
</dbReference>
<accession>A0AB34FW71</accession>
<dbReference type="InterPro" id="IPR021858">
    <property type="entry name" value="Fun_TF"/>
</dbReference>
<evidence type="ECO:0000259" key="4">
    <source>
        <dbReference type="PROSITE" id="PS50048"/>
    </source>
</evidence>
<dbReference type="GO" id="GO:0000976">
    <property type="term" value="F:transcription cis-regulatory region binding"/>
    <property type="evidence" value="ECO:0007669"/>
    <property type="project" value="TreeGrafter"/>
</dbReference>
<feature type="region of interest" description="Disordered" evidence="3">
    <location>
        <begin position="312"/>
        <end position="389"/>
    </location>
</feature>
<dbReference type="CDD" id="cd00067">
    <property type="entry name" value="GAL4"/>
    <property type="match status" value="1"/>
</dbReference>
<evidence type="ECO:0000256" key="3">
    <source>
        <dbReference type="SAM" id="MobiDB-lite"/>
    </source>
</evidence>
<dbReference type="SUPFAM" id="SSF57701">
    <property type="entry name" value="Zn2/Cys6 DNA-binding domain"/>
    <property type="match status" value="1"/>
</dbReference>
<dbReference type="PROSITE" id="PS00463">
    <property type="entry name" value="ZN2_CY6_FUNGAL_1"/>
    <property type="match status" value="1"/>
</dbReference>
<evidence type="ECO:0000313" key="5">
    <source>
        <dbReference type="EMBL" id="KAJ6442607.1"/>
    </source>
</evidence>
<dbReference type="EMBL" id="JAQHRD010000003">
    <property type="protein sequence ID" value="KAJ6442607.1"/>
    <property type="molecule type" value="Genomic_DNA"/>
</dbReference>
<feature type="region of interest" description="Disordered" evidence="3">
    <location>
        <begin position="986"/>
        <end position="1017"/>
    </location>
</feature>
<gene>
    <name evidence="5" type="ORF">O9K51_03782</name>
</gene>
<dbReference type="AlphaFoldDB" id="A0AB34FW71"/>
<feature type="compositionally biased region" description="Low complexity" evidence="3">
    <location>
        <begin position="336"/>
        <end position="348"/>
    </location>
</feature>
<proteinExistence type="predicted"/>
<keyword evidence="2" id="KW-0539">Nucleus</keyword>
<keyword evidence="6" id="KW-1185">Reference proteome</keyword>
<evidence type="ECO:0000256" key="2">
    <source>
        <dbReference type="ARBA" id="ARBA00023242"/>
    </source>
</evidence>
<dbReference type="GO" id="GO:0045944">
    <property type="term" value="P:positive regulation of transcription by RNA polymerase II"/>
    <property type="evidence" value="ECO:0007669"/>
    <property type="project" value="TreeGrafter"/>
</dbReference>
<organism evidence="5 6">
    <name type="scientific">Purpureocillium lavendulum</name>
    <dbReference type="NCBI Taxonomy" id="1247861"/>
    <lineage>
        <taxon>Eukaryota</taxon>
        <taxon>Fungi</taxon>
        <taxon>Dikarya</taxon>
        <taxon>Ascomycota</taxon>
        <taxon>Pezizomycotina</taxon>
        <taxon>Sordariomycetes</taxon>
        <taxon>Hypocreomycetidae</taxon>
        <taxon>Hypocreales</taxon>
        <taxon>Ophiocordycipitaceae</taxon>
        <taxon>Purpureocillium</taxon>
    </lineage>
</organism>
<protein>
    <submittedName>
        <fullName evidence="5">Fungal transcriptional regulatory protein</fullName>
    </submittedName>
</protein>
<evidence type="ECO:0000313" key="6">
    <source>
        <dbReference type="Proteomes" id="UP001163105"/>
    </source>
</evidence>
<evidence type="ECO:0000256" key="1">
    <source>
        <dbReference type="ARBA" id="ARBA00004123"/>
    </source>
</evidence>
<sequence>MTLLSQALVFAELLVDAPLRVLDLSSHGLALNGQPADVASQARQLALEPRPLLLVAGHGMECKKRGMGGKLLPAGATLLVDAAPDVVDLGPELAVLLKQVREAVGHSDHLHVEVVGDPLDGSQLRVGSVDGGTKLPHAPRLAVLASLLEAGEVLGEGPVEGKLLLVLRLDGLEALPGVVVGASRVGELHLELEERLEEGVVVAAIAPRHDGRSVDDDEEVVPLALPLLLLALQLGEFLPHALDAGFDSENAMKAAAARRHGSKGCSTCTKRRIRCDLTQPTCKKCEKKGLTCPGYGPRLRWAGGVAVRGKLKGQNVPLPGLVAGRSPEPDSDETEASSARRGSAPASGSGSGPGPGSASATSRASASRSSVPSTAPNSNSNTTTTTTTSDAVIVSPASLDNTLRKSAREFIEYYDKNIAGLMVWFDSENNDYRSRVLPRAANTPGLRLAVAAISAHHGGLTFDHETPRFSEAARDACLNLIQEHVRDMTGRLTGGSELTSQSDIADAEWMLAAILMISTYEMANAQTGAAESHRMAARTIANVFGHNAQCCTRVFDFLRNQLAVLDVMSTSTSFDLADVENTVLPPPSMANGLFVQYLTLVHQVTLVSRRRMYAVGDAATLAAELTPSAIRSRFEQARGTTLLAAGRLEMQPSAVGRDFIRLVDIYHHAGVIYAYRCLGLVALEHIDREASMVKLFEQFAALEDATLCAQNLPWPAFVAGTECHGDPLRQDTIATLFETITEATGFTHFRDVLKFLRIFWASEHTDWQPLGRDLQQNGFRILPLWGEKPRRLATSGGISRYEFSSWRSVPLQRNTPTVSRASSLHVADENGGVAHVELRRDRLVVLGAPVRPPLVALGDDNGRAVLPRRLGQGRDAAQHDGKVAVAGVVVGVVAVQRLLLAAGLDAEADDAGDLRLADDGPPLLALPRELSSALAVSMKRGLTTCSAVASEYRSTPCARLVVVGKKPESSTRSLSKLGLRSARMRRQRSCEARLRTTTAPSRSSRDKSSSGVVEASRASRRVSEVPASVGNSIMMPTIQYGAYAAMRYNVGRCVVLAAARRPRESRRKPCFGHPILVEALATVPRWGLAAAASKWTELTTV</sequence>